<keyword evidence="11" id="KW-1185">Reference proteome</keyword>
<comment type="subcellular location">
    <subcellularLocation>
        <location evidence="5">Cytoplasm</location>
    </subcellularLocation>
</comment>
<dbReference type="Proteomes" id="UP000011717">
    <property type="component" value="Unassembled WGS sequence"/>
</dbReference>
<comment type="subunit">
    <text evidence="5">Interacts directly with the RNA polymerase.</text>
</comment>
<feature type="zinc finger region" description="dksA C4-type" evidence="6">
    <location>
        <begin position="121"/>
        <end position="145"/>
    </location>
</feature>
<feature type="domain" description="DnaK suppressor protein DksA N-terminal" evidence="9">
    <location>
        <begin position="43"/>
        <end position="113"/>
    </location>
</feature>
<keyword evidence="1 5" id="KW-0963">Cytoplasm</keyword>
<organism evidence="10 11">
    <name type="scientific">Pacificimonas flava</name>
    <dbReference type="NCBI Taxonomy" id="1234595"/>
    <lineage>
        <taxon>Bacteria</taxon>
        <taxon>Pseudomonadati</taxon>
        <taxon>Pseudomonadota</taxon>
        <taxon>Alphaproteobacteria</taxon>
        <taxon>Sphingomonadales</taxon>
        <taxon>Sphingosinicellaceae</taxon>
        <taxon>Pacificimonas</taxon>
    </lineage>
</organism>
<evidence type="ECO:0000256" key="4">
    <source>
        <dbReference type="ARBA" id="ARBA00022833"/>
    </source>
</evidence>
<feature type="region of interest" description="Disordered" evidence="7">
    <location>
        <begin position="1"/>
        <end position="35"/>
    </location>
</feature>
<dbReference type="Pfam" id="PF21157">
    <property type="entry name" value="DksA_N"/>
    <property type="match status" value="1"/>
</dbReference>
<dbReference type="GO" id="GO:0005737">
    <property type="term" value="C:cytoplasm"/>
    <property type="evidence" value="ECO:0007669"/>
    <property type="project" value="UniProtKB-SubCell"/>
</dbReference>
<evidence type="ECO:0000256" key="3">
    <source>
        <dbReference type="ARBA" id="ARBA00022771"/>
    </source>
</evidence>
<accession>M2T6S2</accession>
<dbReference type="GO" id="GO:0010468">
    <property type="term" value="P:regulation of gene expression"/>
    <property type="evidence" value="ECO:0007669"/>
    <property type="project" value="UniProtKB-UniRule"/>
</dbReference>
<comment type="similarity">
    <text evidence="5">Belongs to the DksA family.</text>
</comment>
<evidence type="ECO:0000256" key="7">
    <source>
        <dbReference type="SAM" id="MobiDB-lite"/>
    </source>
</evidence>
<name>M2T6S2_9SPHN</name>
<dbReference type="SUPFAM" id="SSF57716">
    <property type="entry name" value="Glucocorticoid receptor-like (DNA-binding domain)"/>
    <property type="match status" value="1"/>
</dbReference>
<evidence type="ECO:0000256" key="5">
    <source>
        <dbReference type="HAMAP-Rule" id="MF_00926"/>
    </source>
</evidence>
<sequence length="159" mass="17964">MESLPVSPSEPDHGSEPVESRQAISLPDGYRPSADEPFMNALQQAYFRKKLLDWRDDIQREAQETLTELKAGSLHEADMADRASSETDWSVHLRTRDRQRKLIGKINAALRRLEAGEYGYCEVTGDPISLGRLDARPIATMTVEAQEAHEKNEKVSRDN</sequence>
<dbReference type="GO" id="GO:0008270">
    <property type="term" value="F:zinc ion binding"/>
    <property type="evidence" value="ECO:0007669"/>
    <property type="project" value="UniProtKB-UniRule"/>
</dbReference>
<evidence type="ECO:0000259" key="9">
    <source>
        <dbReference type="Pfam" id="PF21157"/>
    </source>
</evidence>
<comment type="caution">
    <text evidence="5">Lacks conserved residue(s) required for the propagation of feature annotation.</text>
</comment>
<reference evidence="10 11" key="1">
    <citation type="journal article" date="2013" name="Genome Announc.">
        <title>Draft Genome Sequence of Strain JLT2015T, Belonging to the Family Sphingomonadaceae of the Alphaproteobacteria.</title>
        <authorList>
            <person name="Tang K."/>
            <person name="Liu K."/>
            <person name="Li S."/>
            <person name="Jiao N."/>
        </authorList>
    </citation>
    <scope>NUCLEOTIDE SEQUENCE [LARGE SCALE GENOMIC DNA]</scope>
    <source>
        <strain evidence="10 11">JLT2015</strain>
    </source>
</reference>
<comment type="function">
    <text evidence="5">Transcription factor that acts by binding directly to the RNA polymerase (RNAP). Required for negative regulation of rRNA expression and positive regulation of several amino acid biosynthesis promoters.</text>
</comment>
<keyword evidence="4 5" id="KW-0862">Zinc</keyword>
<dbReference type="PANTHER" id="PTHR33823">
    <property type="entry name" value="RNA POLYMERASE-BINDING TRANSCRIPTION FACTOR DKSA-RELATED"/>
    <property type="match status" value="1"/>
</dbReference>
<dbReference type="InterPro" id="IPR048489">
    <property type="entry name" value="DksA_N"/>
</dbReference>
<dbReference type="PANTHER" id="PTHR33823:SF2">
    <property type="entry name" value="RNA POLYMERASE-BINDING TRANSCRIPTION FACTOR DKSA"/>
    <property type="match status" value="1"/>
</dbReference>
<dbReference type="AlphaFoldDB" id="M2T6S2"/>
<dbReference type="HAMAP" id="MF_00926">
    <property type="entry name" value="DksA"/>
    <property type="match status" value="1"/>
</dbReference>
<evidence type="ECO:0000256" key="2">
    <source>
        <dbReference type="ARBA" id="ARBA00022723"/>
    </source>
</evidence>
<evidence type="ECO:0000259" key="8">
    <source>
        <dbReference type="Pfam" id="PF01258"/>
    </source>
</evidence>
<feature type="compositionally biased region" description="Basic and acidic residues" evidence="7">
    <location>
        <begin position="10"/>
        <end position="19"/>
    </location>
</feature>
<dbReference type="EMBL" id="AMRV01000008">
    <property type="protein sequence ID" value="EMD82229.1"/>
    <property type="molecule type" value="Genomic_DNA"/>
</dbReference>
<dbReference type="InterPro" id="IPR037187">
    <property type="entry name" value="DnaK_N"/>
</dbReference>
<evidence type="ECO:0000313" key="11">
    <source>
        <dbReference type="Proteomes" id="UP000011717"/>
    </source>
</evidence>
<dbReference type="InterPro" id="IPR000962">
    <property type="entry name" value="Znf_DskA_TraR"/>
</dbReference>
<evidence type="ECO:0000313" key="10">
    <source>
        <dbReference type="EMBL" id="EMD82229.1"/>
    </source>
</evidence>
<dbReference type="SUPFAM" id="SSF109635">
    <property type="entry name" value="DnaK suppressor protein DksA, alpha-hairpin domain"/>
    <property type="match status" value="1"/>
</dbReference>
<dbReference type="PROSITE" id="PS01102">
    <property type="entry name" value="ZF_DKSA_1"/>
    <property type="match status" value="1"/>
</dbReference>
<proteinExistence type="inferred from homology"/>
<comment type="caution">
    <text evidence="10">The sequence shown here is derived from an EMBL/GenBank/DDBJ whole genome shotgun (WGS) entry which is preliminary data.</text>
</comment>
<feature type="domain" description="Zinc finger DksA/TraR C4-type" evidence="8">
    <location>
        <begin position="116"/>
        <end position="151"/>
    </location>
</feature>
<evidence type="ECO:0000256" key="1">
    <source>
        <dbReference type="ARBA" id="ARBA00022490"/>
    </source>
</evidence>
<dbReference type="InterPro" id="IPR020458">
    <property type="entry name" value="Znf_DskA_TraR_CS"/>
</dbReference>
<evidence type="ECO:0000256" key="6">
    <source>
        <dbReference type="PROSITE-ProRule" id="PRU00510"/>
    </source>
</evidence>
<keyword evidence="2 5" id="KW-0479">Metal-binding</keyword>
<dbReference type="Gene3D" id="1.20.120.910">
    <property type="entry name" value="DksA, coiled-coil domain"/>
    <property type="match status" value="1"/>
</dbReference>
<dbReference type="InterPro" id="IPR012784">
    <property type="entry name" value="DksA_RNA_pol-bd"/>
</dbReference>
<dbReference type="PATRIC" id="fig|1234595.3.peg.2269"/>
<dbReference type="Pfam" id="PF01258">
    <property type="entry name" value="zf-dskA_traR"/>
    <property type="match status" value="1"/>
</dbReference>
<gene>
    <name evidence="5" type="primary">dksA</name>
    <name evidence="10" type="ORF">C725_2267</name>
</gene>
<dbReference type="PROSITE" id="PS51128">
    <property type="entry name" value="ZF_DKSA_2"/>
    <property type="match status" value="1"/>
</dbReference>
<keyword evidence="3 5" id="KW-0863">Zinc-finger</keyword>
<dbReference type="NCBIfam" id="TIGR02420">
    <property type="entry name" value="dksA"/>
    <property type="match status" value="1"/>
</dbReference>
<protein>
    <recommendedName>
        <fullName evidence="5">RNA polymerase-binding transcription factor DksA</fullName>
    </recommendedName>
</protein>